<evidence type="ECO:0000256" key="9">
    <source>
        <dbReference type="ARBA" id="ARBA00023136"/>
    </source>
</evidence>
<dbReference type="InterPro" id="IPR001873">
    <property type="entry name" value="ENaC"/>
</dbReference>
<sequence>MTLRKLLDFRRAFLRSFSEIDVIKMFSERSFQAQLIQEDLQRTPMVHFSRPPKPKKPYQVLADKGKRYLVLFLETSSIHGLNHLISSKRHFLEVIIWLIIIGLSVFGSFYLSQITWTRYQSSPTVVSMDRDMFAWNTTFPCVTVCPTDILDRKKLDTYLSNSNEPNKTRLENFITQLSTTNYNNFEDLPDYPEIPPEKYVQLLLNLSAPFKPTLTIGVPNVALTIIPTITEIGLYREANRWDILKNEKKSLFIHPLDGEVFAQVMNISTAYNVYIHSPQEVPDISTKMQYSNVSYYMKLYVTAVTVYTSADAARLSINQRGCRFPHENNLKHNSIYTYTMCRMECRIRLCLKFCHCVPHFYRSIEVLFKLKDKDGKRINCGCYPLCDDVNYVLQSNALQEWFLGTNLQWGMVTYPRMRYRRDIIFGFTDVLVAVGGMAGLFLGCSVLSFMEIVYFITLRLFCYAYTSK</sequence>
<feature type="transmembrane region" description="Helical" evidence="13">
    <location>
        <begin position="423"/>
        <end position="442"/>
    </location>
</feature>
<comment type="similarity">
    <text evidence="2 12">Belongs to the amiloride-sensitive sodium channel (TC 1.A.6) family.</text>
</comment>
<evidence type="ECO:0000256" key="11">
    <source>
        <dbReference type="ARBA" id="ARBA00023303"/>
    </source>
</evidence>
<organism evidence="14 15">
    <name type="scientific">Chrysodeixis includens</name>
    <name type="common">Soybean looper</name>
    <name type="synonym">Pseudoplusia includens</name>
    <dbReference type="NCBI Taxonomy" id="689277"/>
    <lineage>
        <taxon>Eukaryota</taxon>
        <taxon>Metazoa</taxon>
        <taxon>Ecdysozoa</taxon>
        <taxon>Arthropoda</taxon>
        <taxon>Hexapoda</taxon>
        <taxon>Insecta</taxon>
        <taxon>Pterygota</taxon>
        <taxon>Neoptera</taxon>
        <taxon>Endopterygota</taxon>
        <taxon>Lepidoptera</taxon>
        <taxon>Glossata</taxon>
        <taxon>Ditrysia</taxon>
        <taxon>Noctuoidea</taxon>
        <taxon>Noctuidae</taxon>
        <taxon>Plusiinae</taxon>
        <taxon>Chrysodeixis</taxon>
    </lineage>
</organism>
<evidence type="ECO:0000256" key="10">
    <source>
        <dbReference type="ARBA" id="ARBA00023201"/>
    </source>
</evidence>
<evidence type="ECO:0000313" key="15">
    <source>
        <dbReference type="Proteomes" id="UP001154114"/>
    </source>
</evidence>
<evidence type="ECO:0000313" key="14">
    <source>
        <dbReference type="EMBL" id="CAD0197167.1"/>
    </source>
</evidence>
<feature type="transmembrane region" description="Helical" evidence="13">
    <location>
        <begin position="91"/>
        <end position="112"/>
    </location>
</feature>
<keyword evidence="6 13" id="KW-1133">Transmembrane helix</keyword>
<dbReference type="PANTHER" id="PTHR11690:SF240">
    <property type="entry name" value="PICKPOCKET 25-RELATED"/>
    <property type="match status" value="1"/>
</dbReference>
<dbReference type="Proteomes" id="UP001154114">
    <property type="component" value="Chromosome 6"/>
</dbReference>
<evidence type="ECO:0000256" key="2">
    <source>
        <dbReference type="ARBA" id="ARBA00007193"/>
    </source>
</evidence>
<evidence type="ECO:0000256" key="4">
    <source>
        <dbReference type="ARBA" id="ARBA00022461"/>
    </source>
</evidence>
<gene>
    <name evidence="14" type="ORF">CINC_LOCUS11452</name>
</gene>
<keyword evidence="3 12" id="KW-0813">Transport</keyword>
<reference evidence="14" key="1">
    <citation type="submission" date="2021-12" db="EMBL/GenBank/DDBJ databases">
        <authorList>
            <person name="King R."/>
        </authorList>
    </citation>
    <scope>NUCLEOTIDE SEQUENCE</scope>
</reference>
<evidence type="ECO:0008006" key="16">
    <source>
        <dbReference type="Google" id="ProtNLM"/>
    </source>
</evidence>
<dbReference type="OrthoDB" id="6628406at2759"/>
<evidence type="ECO:0000256" key="5">
    <source>
        <dbReference type="ARBA" id="ARBA00022692"/>
    </source>
</evidence>
<dbReference type="Gene3D" id="1.10.287.770">
    <property type="entry name" value="YojJ-like"/>
    <property type="match status" value="1"/>
</dbReference>
<keyword evidence="11 12" id="KW-0407">Ion channel</keyword>
<keyword evidence="7" id="KW-0915">Sodium</keyword>
<evidence type="ECO:0000256" key="6">
    <source>
        <dbReference type="ARBA" id="ARBA00022989"/>
    </source>
</evidence>
<dbReference type="Pfam" id="PF00858">
    <property type="entry name" value="ASC"/>
    <property type="match status" value="2"/>
</dbReference>
<dbReference type="PANTHER" id="PTHR11690">
    <property type="entry name" value="AMILORIDE-SENSITIVE SODIUM CHANNEL-RELATED"/>
    <property type="match status" value="1"/>
</dbReference>
<dbReference type="GO" id="GO:0015280">
    <property type="term" value="F:ligand-gated sodium channel activity"/>
    <property type="evidence" value="ECO:0007669"/>
    <property type="project" value="TreeGrafter"/>
</dbReference>
<dbReference type="GO" id="GO:0005886">
    <property type="term" value="C:plasma membrane"/>
    <property type="evidence" value="ECO:0007669"/>
    <property type="project" value="TreeGrafter"/>
</dbReference>
<keyword evidence="5 12" id="KW-0812">Transmembrane</keyword>
<dbReference type="AlphaFoldDB" id="A0A9N8KV43"/>
<evidence type="ECO:0000256" key="1">
    <source>
        <dbReference type="ARBA" id="ARBA00004141"/>
    </source>
</evidence>
<keyword evidence="8 12" id="KW-0406">Ion transport</keyword>
<evidence type="ECO:0000256" key="12">
    <source>
        <dbReference type="RuleBase" id="RU000679"/>
    </source>
</evidence>
<feature type="transmembrane region" description="Helical" evidence="13">
    <location>
        <begin position="448"/>
        <end position="466"/>
    </location>
</feature>
<proteinExistence type="inferred from homology"/>
<name>A0A9N8KV43_CHRIL</name>
<protein>
    <recommendedName>
        <fullName evidence="16">Sodium channel protein Nach</fullName>
    </recommendedName>
</protein>
<evidence type="ECO:0000256" key="13">
    <source>
        <dbReference type="SAM" id="Phobius"/>
    </source>
</evidence>
<evidence type="ECO:0000256" key="3">
    <source>
        <dbReference type="ARBA" id="ARBA00022448"/>
    </source>
</evidence>
<comment type="subcellular location">
    <subcellularLocation>
        <location evidence="1">Membrane</location>
        <topology evidence="1">Multi-pass membrane protein</topology>
    </subcellularLocation>
</comment>
<accession>A0A9N8KV43</accession>
<evidence type="ECO:0000256" key="7">
    <source>
        <dbReference type="ARBA" id="ARBA00023053"/>
    </source>
</evidence>
<keyword evidence="15" id="KW-1185">Reference proteome</keyword>
<keyword evidence="10 12" id="KW-0739">Sodium transport</keyword>
<keyword evidence="4 12" id="KW-0894">Sodium channel</keyword>
<dbReference type="EMBL" id="LR824009">
    <property type="protein sequence ID" value="CAD0197167.1"/>
    <property type="molecule type" value="Genomic_DNA"/>
</dbReference>
<keyword evidence="9 13" id="KW-0472">Membrane</keyword>
<evidence type="ECO:0000256" key="8">
    <source>
        <dbReference type="ARBA" id="ARBA00023065"/>
    </source>
</evidence>